<sequence length="366" mass="39342">MMLEHGWFAAHLPGRGPVRLSERALPALLGRGSLMLEFALMQGETGPMPLLHLGDQTGWTWFLSISLDAQGVLNLVQRQGAAVQALTLDISADCQAGGRMRLCFSWDCKLDETRLTLEAIDGGQLRQRVGQGAMALSRAELSALAKGRSPAQIGPRVEWLAFGSHIQPVGPSACFAPATPIATPEGERPAASLKAGDLVMTVDAGPQPLLWSGRIALPALGSMRPVRLCAPSFGETRDLWLSPQHRVAMRGAAVEYLFGEDEVLVPVHHLVDGISAQQPDRPCVLTWHGLLLQGHHLLIADGCRVESLSIGRLARNPALARTTCLADLVARMDLPVHAFPARRPLAPFEAQALAAGRRQRRSTVAA</sequence>
<accession>A0A318TTM8</accession>
<proteinExistence type="predicted"/>
<keyword evidence="3" id="KW-1185">Reference proteome</keyword>
<comment type="caution">
    <text evidence="2">The sequence shown here is derived from an EMBL/GenBank/DDBJ whole genome shotgun (WGS) entry which is preliminary data.</text>
</comment>
<dbReference type="InterPro" id="IPR028992">
    <property type="entry name" value="Hedgehog/Intein_dom"/>
</dbReference>
<gene>
    <name evidence="2" type="ORF">C8J30_11639</name>
</gene>
<protein>
    <submittedName>
        <fullName evidence="2">Hint domain-containing protein</fullName>
    </submittedName>
</protein>
<evidence type="ECO:0000313" key="2">
    <source>
        <dbReference type="EMBL" id="PYF07713.1"/>
    </source>
</evidence>
<dbReference type="InterPro" id="IPR036844">
    <property type="entry name" value="Hint_dom_sf"/>
</dbReference>
<dbReference type="AlphaFoldDB" id="A0A318TTM8"/>
<dbReference type="SUPFAM" id="SSF51294">
    <property type="entry name" value="Hedgehog/intein (Hint) domain"/>
    <property type="match status" value="1"/>
</dbReference>
<organism evidence="2 3">
    <name type="scientific">Rhodobacter viridis</name>
    <dbReference type="NCBI Taxonomy" id="1054202"/>
    <lineage>
        <taxon>Bacteria</taxon>
        <taxon>Pseudomonadati</taxon>
        <taxon>Pseudomonadota</taxon>
        <taxon>Alphaproteobacteria</taxon>
        <taxon>Rhodobacterales</taxon>
        <taxon>Rhodobacter group</taxon>
        <taxon>Rhodobacter</taxon>
    </lineage>
</organism>
<evidence type="ECO:0000313" key="3">
    <source>
        <dbReference type="Proteomes" id="UP000247727"/>
    </source>
</evidence>
<feature type="domain" description="Hedgehog/Intein (Hint)" evidence="1">
    <location>
        <begin position="174"/>
        <end position="311"/>
    </location>
</feature>
<reference evidence="2 3" key="1">
    <citation type="submission" date="2018-06" db="EMBL/GenBank/DDBJ databases">
        <title>Genomic Encyclopedia of Type Strains, Phase III (KMG-III): the genomes of soil and plant-associated and newly described type strains.</title>
        <authorList>
            <person name="Whitman W."/>
        </authorList>
    </citation>
    <scope>NUCLEOTIDE SEQUENCE [LARGE SCALE GENOMIC DNA]</scope>
    <source>
        <strain evidence="2 3">JA737</strain>
    </source>
</reference>
<evidence type="ECO:0000259" key="1">
    <source>
        <dbReference type="Pfam" id="PF13403"/>
    </source>
</evidence>
<dbReference type="OrthoDB" id="6305173at2"/>
<dbReference type="Proteomes" id="UP000247727">
    <property type="component" value="Unassembled WGS sequence"/>
</dbReference>
<name>A0A318TTM8_9RHOB</name>
<dbReference type="EMBL" id="QJTK01000016">
    <property type="protein sequence ID" value="PYF07713.1"/>
    <property type="molecule type" value="Genomic_DNA"/>
</dbReference>
<dbReference type="Pfam" id="PF13403">
    <property type="entry name" value="Hint_2"/>
    <property type="match status" value="1"/>
</dbReference>